<dbReference type="GO" id="GO:0005737">
    <property type="term" value="C:cytoplasm"/>
    <property type="evidence" value="ECO:0007669"/>
    <property type="project" value="UniProtKB-SubCell"/>
</dbReference>
<evidence type="ECO:0000313" key="15">
    <source>
        <dbReference type="EMBL" id="MBK6089934.1"/>
    </source>
</evidence>
<keyword evidence="9 12" id="KW-0949">S-adenosyl-L-methionine</keyword>
<dbReference type="InterPro" id="IPR029026">
    <property type="entry name" value="tRNA_m1G_MTases_N"/>
</dbReference>
<dbReference type="EMBL" id="JAEQMG010000163">
    <property type="protein sequence ID" value="MBK6089934.1"/>
    <property type="molecule type" value="Genomic_DNA"/>
</dbReference>
<evidence type="ECO:0000256" key="2">
    <source>
        <dbReference type="ARBA" id="ARBA00005528"/>
    </source>
</evidence>
<evidence type="ECO:0000256" key="9">
    <source>
        <dbReference type="ARBA" id="ARBA00022691"/>
    </source>
</evidence>
<accession>A0A934WU45</accession>
<dbReference type="PANTHER" id="PTHR30027:SF3">
    <property type="entry name" value="16S RRNA (URACIL(1498)-N(3))-METHYLTRANSFERASE"/>
    <property type="match status" value="1"/>
</dbReference>
<evidence type="ECO:0000256" key="6">
    <source>
        <dbReference type="ARBA" id="ARBA00022552"/>
    </source>
</evidence>
<dbReference type="InterPro" id="IPR029028">
    <property type="entry name" value="Alpha/beta_knot_MTases"/>
</dbReference>
<dbReference type="Pfam" id="PF04452">
    <property type="entry name" value="Methyltrans_RNA"/>
    <property type="match status" value="1"/>
</dbReference>
<reference evidence="15" key="1">
    <citation type="submission" date="2021-01" db="EMBL/GenBank/DDBJ databases">
        <title>Genome public.</title>
        <authorList>
            <person name="Liu C."/>
            <person name="Sun Q."/>
        </authorList>
    </citation>
    <scope>NUCLEOTIDE SEQUENCE</scope>
    <source>
        <strain evidence="15">M6</strain>
    </source>
</reference>
<dbReference type="Gene3D" id="3.40.1280.10">
    <property type="match status" value="1"/>
</dbReference>
<dbReference type="RefSeq" id="WP_201428625.1">
    <property type="nucleotide sequence ID" value="NZ_JAEQMG010000163.1"/>
</dbReference>
<sequence length="242" mass="26707">MAWFFANDDLTTEYYTITGEDASHIARSLRMKIGEALTLCTPDGRRHECEITEITRDTVTVRILRSTECEQEPDVRVNLFIALMKGDKIDDVVQKAVELGVSEITPFLSARCISRPDEKSMSKKLARWQKIADNAASQSRRGVIPRVNPCVSLRDIPDIVKDTDMSVVFYECGGEKLGSLIRGKLGTLALITGSEGGFEQEEIDYLTDHGVKVATLGKRILRAQTAPVAALCAAMLLTGNLE</sequence>
<dbReference type="SUPFAM" id="SSF75217">
    <property type="entry name" value="alpha/beta knot"/>
    <property type="match status" value="1"/>
</dbReference>
<gene>
    <name evidence="15" type="ORF">JKK62_15015</name>
</gene>
<comment type="catalytic activity">
    <reaction evidence="11 12">
        <text>uridine(1498) in 16S rRNA + S-adenosyl-L-methionine = N(3)-methyluridine(1498) in 16S rRNA + S-adenosyl-L-homocysteine + H(+)</text>
        <dbReference type="Rhea" id="RHEA:42920"/>
        <dbReference type="Rhea" id="RHEA-COMP:10283"/>
        <dbReference type="Rhea" id="RHEA-COMP:10284"/>
        <dbReference type="ChEBI" id="CHEBI:15378"/>
        <dbReference type="ChEBI" id="CHEBI:57856"/>
        <dbReference type="ChEBI" id="CHEBI:59789"/>
        <dbReference type="ChEBI" id="CHEBI:65315"/>
        <dbReference type="ChEBI" id="CHEBI:74502"/>
        <dbReference type="EC" id="2.1.1.193"/>
    </reaction>
</comment>
<feature type="domain" description="Ribosomal RNA small subunit methyltransferase E methyltransferase" evidence="13">
    <location>
        <begin position="73"/>
        <end position="233"/>
    </location>
</feature>
<comment type="function">
    <text evidence="10 12">Specifically methylates the N3 position of the uracil ring of uridine 1498 (m3U1498) in 16S rRNA. Acts on the fully assembled 30S ribosomal subunit.</text>
</comment>
<evidence type="ECO:0000259" key="14">
    <source>
        <dbReference type="Pfam" id="PF20260"/>
    </source>
</evidence>
<comment type="similarity">
    <text evidence="2 12">Belongs to the RNA methyltransferase RsmE family.</text>
</comment>
<dbReference type="InterPro" id="IPR015947">
    <property type="entry name" value="PUA-like_sf"/>
</dbReference>
<evidence type="ECO:0000256" key="11">
    <source>
        <dbReference type="ARBA" id="ARBA00047944"/>
    </source>
</evidence>
<name>A0A934WU45_9FIRM</name>
<keyword evidence="7 12" id="KW-0489">Methyltransferase</keyword>
<dbReference type="InterPro" id="IPR046886">
    <property type="entry name" value="RsmE_MTase_dom"/>
</dbReference>
<dbReference type="GO" id="GO:0070475">
    <property type="term" value="P:rRNA base methylation"/>
    <property type="evidence" value="ECO:0007669"/>
    <property type="project" value="TreeGrafter"/>
</dbReference>
<dbReference type="GO" id="GO:0070042">
    <property type="term" value="F:rRNA (uridine-N3-)-methyltransferase activity"/>
    <property type="evidence" value="ECO:0007669"/>
    <property type="project" value="TreeGrafter"/>
</dbReference>
<evidence type="ECO:0000256" key="1">
    <source>
        <dbReference type="ARBA" id="ARBA00004496"/>
    </source>
</evidence>
<dbReference type="Proteomes" id="UP000633365">
    <property type="component" value="Unassembled WGS sequence"/>
</dbReference>
<dbReference type="PANTHER" id="PTHR30027">
    <property type="entry name" value="RIBOSOMAL RNA SMALL SUBUNIT METHYLTRANSFERASE E"/>
    <property type="match status" value="1"/>
</dbReference>
<feature type="domain" description="Ribosomal RNA small subunit methyltransferase E PUA-like" evidence="14">
    <location>
        <begin position="17"/>
        <end position="64"/>
    </location>
</feature>
<evidence type="ECO:0000256" key="12">
    <source>
        <dbReference type="PIRNR" id="PIRNR015601"/>
    </source>
</evidence>
<evidence type="ECO:0000256" key="5">
    <source>
        <dbReference type="ARBA" id="ARBA00022490"/>
    </source>
</evidence>
<dbReference type="PIRSF" id="PIRSF015601">
    <property type="entry name" value="MTase_slr0722"/>
    <property type="match status" value="1"/>
</dbReference>
<evidence type="ECO:0000256" key="4">
    <source>
        <dbReference type="ARBA" id="ARBA00013673"/>
    </source>
</evidence>
<organism evidence="15 16">
    <name type="scientific">Ruminococcus difficilis</name>
    <dbReference type="NCBI Taxonomy" id="2763069"/>
    <lineage>
        <taxon>Bacteria</taxon>
        <taxon>Bacillati</taxon>
        <taxon>Bacillota</taxon>
        <taxon>Clostridia</taxon>
        <taxon>Eubacteriales</taxon>
        <taxon>Oscillospiraceae</taxon>
        <taxon>Ruminococcus</taxon>
    </lineage>
</organism>
<evidence type="ECO:0000256" key="10">
    <source>
        <dbReference type="ARBA" id="ARBA00025699"/>
    </source>
</evidence>
<keyword evidence="5 12" id="KW-0963">Cytoplasm</keyword>
<evidence type="ECO:0000256" key="7">
    <source>
        <dbReference type="ARBA" id="ARBA00022603"/>
    </source>
</evidence>
<dbReference type="InterPro" id="IPR046887">
    <property type="entry name" value="RsmE_PUA-like"/>
</dbReference>
<dbReference type="InterPro" id="IPR006700">
    <property type="entry name" value="RsmE"/>
</dbReference>
<evidence type="ECO:0000259" key="13">
    <source>
        <dbReference type="Pfam" id="PF04452"/>
    </source>
</evidence>
<keyword evidence="6 12" id="KW-0698">rRNA processing</keyword>
<dbReference type="NCBIfam" id="TIGR00046">
    <property type="entry name" value="RsmE family RNA methyltransferase"/>
    <property type="match status" value="1"/>
</dbReference>
<keyword evidence="16" id="KW-1185">Reference proteome</keyword>
<comment type="caution">
    <text evidence="15">The sequence shown here is derived from an EMBL/GenBank/DDBJ whole genome shotgun (WGS) entry which is preliminary data.</text>
</comment>
<dbReference type="AlphaFoldDB" id="A0A934WU45"/>
<comment type="subcellular location">
    <subcellularLocation>
        <location evidence="1 12">Cytoplasm</location>
    </subcellularLocation>
</comment>
<keyword evidence="8 12" id="KW-0808">Transferase</keyword>
<dbReference type="SUPFAM" id="SSF88697">
    <property type="entry name" value="PUA domain-like"/>
    <property type="match status" value="1"/>
</dbReference>
<dbReference type="EC" id="2.1.1.193" evidence="3 12"/>
<dbReference type="Pfam" id="PF20260">
    <property type="entry name" value="PUA_4"/>
    <property type="match status" value="1"/>
</dbReference>
<evidence type="ECO:0000313" key="16">
    <source>
        <dbReference type="Proteomes" id="UP000633365"/>
    </source>
</evidence>
<protein>
    <recommendedName>
        <fullName evidence="4 12">Ribosomal RNA small subunit methyltransferase E</fullName>
        <ecNumber evidence="3 12">2.1.1.193</ecNumber>
    </recommendedName>
</protein>
<evidence type="ECO:0000256" key="3">
    <source>
        <dbReference type="ARBA" id="ARBA00012328"/>
    </source>
</evidence>
<dbReference type="CDD" id="cd18084">
    <property type="entry name" value="RsmE-like"/>
    <property type="match status" value="1"/>
</dbReference>
<proteinExistence type="inferred from homology"/>
<evidence type="ECO:0000256" key="8">
    <source>
        <dbReference type="ARBA" id="ARBA00022679"/>
    </source>
</evidence>